<accession>A0A0F9GSY1</accession>
<organism evidence="1">
    <name type="scientific">marine sediment metagenome</name>
    <dbReference type="NCBI Taxonomy" id="412755"/>
    <lineage>
        <taxon>unclassified sequences</taxon>
        <taxon>metagenomes</taxon>
        <taxon>ecological metagenomes</taxon>
    </lineage>
</organism>
<reference evidence="1" key="1">
    <citation type="journal article" date="2015" name="Nature">
        <title>Complex archaea that bridge the gap between prokaryotes and eukaryotes.</title>
        <authorList>
            <person name="Spang A."/>
            <person name="Saw J.H."/>
            <person name="Jorgensen S.L."/>
            <person name="Zaremba-Niedzwiedzka K."/>
            <person name="Martijn J."/>
            <person name="Lind A.E."/>
            <person name="van Eijk R."/>
            <person name="Schleper C."/>
            <person name="Guy L."/>
            <person name="Ettema T.J."/>
        </authorList>
    </citation>
    <scope>NUCLEOTIDE SEQUENCE</scope>
</reference>
<name>A0A0F9GSY1_9ZZZZ</name>
<sequence length="58" mass="6597">MDIKKATDQQLVNELASRNDFPVLAMLYLELSHVVIAKTEKELILEAEVESLKRQLNG</sequence>
<comment type="caution">
    <text evidence="1">The sequence shown here is derived from an EMBL/GenBank/DDBJ whole genome shotgun (WGS) entry which is preliminary data.</text>
</comment>
<dbReference type="EMBL" id="LAZR01017074">
    <property type="protein sequence ID" value="KKM01889.1"/>
    <property type="molecule type" value="Genomic_DNA"/>
</dbReference>
<protein>
    <submittedName>
        <fullName evidence="1">Uncharacterized protein</fullName>
    </submittedName>
</protein>
<dbReference type="AlphaFoldDB" id="A0A0F9GSY1"/>
<gene>
    <name evidence="1" type="ORF">LCGC14_1789940</name>
</gene>
<evidence type="ECO:0000313" key="1">
    <source>
        <dbReference type="EMBL" id="KKM01889.1"/>
    </source>
</evidence>
<proteinExistence type="predicted"/>